<evidence type="ECO:0000313" key="3">
    <source>
        <dbReference type="EMBL" id="GFG65260.1"/>
    </source>
</evidence>
<evidence type="ECO:0000313" key="5">
    <source>
        <dbReference type="Proteomes" id="UP000465306"/>
    </source>
</evidence>
<proteinExistence type="predicted"/>
<accession>A0AAX1J5N7</accession>
<gene>
    <name evidence="4" type="ORF">I2456_14335</name>
    <name evidence="3" type="ORF">MKUB_27500</name>
</gene>
<sequence length="537" mass="52018">MSLVLVDTGWLSAAAADLENLGSALTSANAAAAAPTTGLVAAAADEVSTAIASLFGGFGQEYQALSSQLSAYHLQFVRNLGAAVGSYQGTEAASVSILDTLQQDVLGVINAPTQLFLGRPLIGDGAAGTAANPNGGAGGLLFGNGGNGYSPTNGNAGGGAGGPAGFFGNGGVGGNGFGTGAGGPGGTAGWLYGWGGPGGTGGASGGAGGAGGAAPGLIGWGGNGGAGGLGAGANVPGGRAYGGPGGASGLLFGNTGHSGLGWDGRTVSMGVNAGTEPYVNISVNGGPNLPVLVDTGSEGLVVTPNAIGGLPGLLKLGLPVSFGMSGYSGGLTYLFATYNAPVDFGNGIVTAPTPVDVVLFAFPQTLEGYFAPAGVTGVLGLGPNAVGPGPSSPVVGLGGNLNQGVLIDQPQGHLQFGPQTLPGTSHSTIGAPISPVQVSINNEPWQQTTAILDSGGVTGTLPASLLPAGGLPPNATISVYNMKGDLLYEYHTNASTGYTPVITTGNTMNSGNYPFRYQPVFIDYSPNGTGTTVFYDP</sequence>
<dbReference type="EMBL" id="BLKU01000003">
    <property type="protein sequence ID" value="GFG65260.1"/>
    <property type="molecule type" value="Genomic_DNA"/>
</dbReference>
<evidence type="ECO:0000313" key="4">
    <source>
        <dbReference type="EMBL" id="QPI35786.1"/>
    </source>
</evidence>
<dbReference type="RefSeq" id="WP_085074193.1">
    <property type="nucleotide sequence ID" value="NZ_BLKU01000003.1"/>
</dbReference>
<dbReference type="GO" id="GO:0006508">
    <property type="term" value="P:proteolysis"/>
    <property type="evidence" value="ECO:0007669"/>
    <property type="project" value="UniProtKB-KW"/>
</dbReference>
<dbReference type="InterPro" id="IPR038332">
    <property type="entry name" value="PPE_sf"/>
</dbReference>
<dbReference type="Gene3D" id="2.40.70.10">
    <property type="entry name" value="Acid Proteases"/>
    <property type="match status" value="1"/>
</dbReference>
<reference evidence="3 5" key="1">
    <citation type="journal article" date="2019" name="Emerg. Microbes Infect.">
        <title>Comprehensive subspecies identification of 175 nontuberculous mycobacteria species based on 7547 genomic profiles.</title>
        <authorList>
            <person name="Matsumoto Y."/>
            <person name="Kinjo T."/>
            <person name="Motooka D."/>
            <person name="Nabeya D."/>
            <person name="Jung N."/>
            <person name="Uechi K."/>
            <person name="Horii T."/>
            <person name="Iida T."/>
            <person name="Fujita J."/>
            <person name="Nakamura S."/>
        </authorList>
    </citation>
    <scope>NUCLEOTIDE SEQUENCE [LARGE SCALE GENOMIC DNA]</scope>
    <source>
        <strain evidence="3 5">JCM 13573</strain>
    </source>
</reference>
<dbReference type="Pfam" id="PF21526">
    <property type="entry name" value="PGRS"/>
    <property type="match status" value="1"/>
</dbReference>
<evidence type="ECO:0000313" key="6">
    <source>
        <dbReference type="Proteomes" id="UP000663583"/>
    </source>
</evidence>
<evidence type="ECO:0000259" key="1">
    <source>
        <dbReference type="Pfam" id="PF00934"/>
    </source>
</evidence>
<keyword evidence="4" id="KW-0378">Hydrolase</keyword>
<dbReference type="Gene3D" id="1.10.287.850">
    <property type="entry name" value="HP0062-like domain"/>
    <property type="match status" value="1"/>
</dbReference>
<dbReference type="AlphaFoldDB" id="A0AAX1J5N7"/>
<reference evidence="3" key="2">
    <citation type="submission" date="2020-02" db="EMBL/GenBank/DDBJ databases">
        <authorList>
            <person name="Matsumoto Y."/>
            <person name="Kinjo T."/>
            <person name="Motooka D."/>
            <person name="Nabeya D."/>
            <person name="Jung N."/>
            <person name="Uechi K."/>
            <person name="Horii T."/>
            <person name="Iida T."/>
            <person name="Fujita J."/>
            <person name="Nakamura S."/>
        </authorList>
    </citation>
    <scope>NUCLEOTIDE SEQUENCE</scope>
    <source>
        <strain evidence="3">JCM 13573</strain>
    </source>
</reference>
<feature type="domain" description="PE cleavage protein A C-terminal" evidence="2">
    <location>
        <begin position="266"/>
        <end position="532"/>
    </location>
</feature>
<dbReference type="GO" id="GO:0004190">
    <property type="term" value="F:aspartic-type endopeptidase activity"/>
    <property type="evidence" value="ECO:0007669"/>
    <property type="project" value="InterPro"/>
</dbReference>
<reference evidence="4" key="3">
    <citation type="submission" date="2020-11" db="EMBL/GenBank/DDBJ databases">
        <title>Intraspecies plasmid and genomic variation of Mycobacterium kubicae revealed by the complete genome sequences of two clinical isolates.</title>
        <authorList>
            <person name="Hendrix J.R."/>
            <person name="Epperson L.E."/>
            <person name="Honda J.R."/>
            <person name="Strong M."/>
        </authorList>
    </citation>
    <scope>NUCLEOTIDE SEQUENCE</scope>
    <source>
        <strain evidence="4">JCM 13573</strain>
    </source>
</reference>
<protein>
    <submittedName>
        <fullName evidence="4">PecA family PE domain-processing aspartic protease</fullName>
    </submittedName>
</protein>
<dbReference type="InterPro" id="IPR048054">
    <property type="entry name" value="PecA_C"/>
</dbReference>
<dbReference type="NCBIfam" id="NF038019">
    <property type="entry name" value="PE_process_PecA"/>
    <property type="match status" value="1"/>
</dbReference>
<dbReference type="Pfam" id="PF00934">
    <property type="entry name" value="PE"/>
    <property type="match status" value="1"/>
</dbReference>
<name>A0AAX1J5N7_9MYCO</name>
<dbReference type="InterPro" id="IPR000084">
    <property type="entry name" value="PE-PGRS_N"/>
</dbReference>
<dbReference type="EMBL" id="CP065047">
    <property type="protein sequence ID" value="QPI35786.1"/>
    <property type="molecule type" value="Genomic_DNA"/>
</dbReference>
<dbReference type="InterPro" id="IPR021109">
    <property type="entry name" value="Peptidase_aspartic_dom_sf"/>
</dbReference>
<dbReference type="Pfam" id="PF20729">
    <property type="entry name" value="PE-PGRS_C"/>
    <property type="match status" value="1"/>
</dbReference>
<keyword evidence="5" id="KW-1185">Reference proteome</keyword>
<dbReference type="SUPFAM" id="SSF140459">
    <property type="entry name" value="PE/PPE dimer-like"/>
    <property type="match status" value="1"/>
</dbReference>
<dbReference type="KEGG" id="mku:I2456_14335"/>
<feature type="domain" description="PE" evidence="1">
    <location>
        <begin position="4"/>
        <end position="93"/>
    </location>
</feature>
<dbReference type="Proteomes" id="UP000663583">
    <property type="component" value="Chromosome"/>
</dbReference>
<dbReference type="Proteomes" id="UP000465306">
    <property type="component" value="Unassembled WGS sequence"/>
</dbReference>
<evidence type="ECO:0000259" key="2">
    <source>
        <dbReference type="Pfam" id="PF20729"/>
    </source>
</evidence>
<dbReference type="InterPro" id="IPR048996">
    <property type="entry name" value="PGRS_rpt"/>
</dbReference>
<organism evidence="4 6">
    <name type="scientific">Mycobacterium kubicae</name>
    <dbReference type="NCBI Taxonomy" id="120959"/>
    <lineage>
        <taxon>Bacteria</taxon>
        <taxon>Bacillati</taxon>
        <taxon>Actinomycetota</taxon>
        <taxon>Actinomycetes</taxon>
        <taxon>Mycobacteriales</taxon>
        <taxon>Mycobacteriaceae</taxon>
        <taxon>Mycobacterium</taxon>
        <taxon>Mycobacterium simiae complex</taxon>
    </lineage>
</organism>
<keyword evidence="4" id="KW-0645">Protease</keyword>